<proteinExistence type="predicted"/>
<dbReference type="PROSITE" id="PS01361">
    <property type="entry name" value="ZF_DOF_1"/>
    <property type="match status" value="1"/>
</dbReference>
<dbReference type="EMBL" id="JBBNAF010000006">
    <property type="protein sequence ID" value="KAK9134607.1"/>
    <property type="molecule type" value="Genomic_DNA"/>
</dbReference>
<accession>A0AAP0JIJ2</accession>
<dbReference type="InterPro" id="IPR003851">
    <property type="entry name" value="Znf_Dof"/>
</dbReference>
<evidence type="ECO:0000256" key="8">
    <source>
        <dbReference type="PROSITE-ProRule" id="PRU00071"/>
    </source>
</evidence>
<evidence type="ECO:0000256" key="10">
    <source>
        <dbReference type="SAM" id="MobiDB-lite"/>
    </source>
</evidence>
<dbReference type="GO" id="GO:0008270">
    <property type="term" value="F:zinc ion binding"/>
    <property type="evidence" value="ECO:0007669"/>
    <property type="project" value="UniProtKB-KW"/>
</dbReference>
<keyword evidence="3 9" id="KW-0862">Zinc</keyword>
<feature type="region of interest" description="Disordered" evidence="10">
    <location>
        <begin position="74"/>
        <end position="127"/>
    </location>
</feature>
<keyword evidence="5 8" id="KW-0238">DNA-binding</keyword>
<dbReference type="GO" id="GO:0005634">
    <property type="term" value="C:nucleus"/>
    <property type="evidence" value="ECO:0007669"/>
    <property type="project" value="UniProtKB-SubCell"/>
</dbReference>
<dbReference type="PANTHER" id="PTHR31992:SF316">
    <property type="entry name" value="DOF ZINC FINGER PROTEIN DOF1.2"/>
    <property type="match status" value="1"/>
</dbReference>
<evidence type="ECO:0000256" key="3">
    <source>
        <dbReference type="ARBA" id="ARBA00022833"/>
    </source>
</evidence>
<evidence type="ECO:0000256" key="6">
    <source>
        <dbReference type="ARBA" id="ARBA00023163"/>
    </source>
</evidence>
<dbReference type="Pfam" id="PF02701">
    <property type="entry name" value="Zn_ribbon_Dof"/>
    <property type="match status" value="1"/>
</dbReference>
<evidence type="ECO:0000313" key="13">
    <source>
        <dbReference type="Proteomes" id="UP001420932"/>
    </source>
</evidence>
<evidence type="ECO:0000256" key="4">
    <source>
        <dbReference type="ARBA" id="ARBA00023015"/>
    </source>
</evidence>
<reference evidence="12 13" key="1">
    <citation type="submission" date="2024-01" db="EMBL/GenBank/DDBJ databases">
        <title>Genome assemblies of Stephania.</title>
        <authorList>
            <person name="Yang L."/>
        </authorList>
    </citation>
    <scope>NUCLEOTIDE SEQUENCE [LARGE SCALE GENOMIC DNA]</scope>
    <source>
        <strain evidence="12">YNDBR</strain>
        <tissue evidence="12">Leaf</tissue>
    </source>
</reference>
<keyword evidence="13" id="KW-1185">Reference proteome</keyword>
<dbReference type="AlphaFoldDB" id="A0AAP0JIJ2"/>
<comment type="caution">
    <text evidence="12">The sequence shown here is derived from an EMBL/GenBank/DDBJ whole genome shotgun (WGS) entry which is preliminary data.</text>
</comment>
<feature type="domain" description="Dof-type" evidence="11">
    <location>
        <begin position="29"/>
        <end position="83"/>
    </location>
</feature>
<dbReference type="Proteomes" id="UP001420932">
    <property type="component" value="Unassembled WGS sequence"/>
</dbReference>
<dbReference type="GO" id="GO:0003700">
    <property type="term" value="F:DNA-binding transcription factor activity"/>
    <property type="evidence" value="ECO:0007669"/>
    <property type="project" value="UniProtKB-UniRule"/>
</dbReference>
<protein>
    <recommendedName>
        <fullName evidence="9">Dof zinc finger protein</fullName>
    </recommendedName>
</protein>
<evidence type="ECO:0000256" key="1">
    <source>
        <dbReference type="ARBA" id="ARBA00022723"/>
    </source>
</evidence>
<keyword evidence="4 9" id="KW-0805">Transcription regulation</keyword>
<name>A0AAP0JIJ2_9MAGN</name>
<sequence length="317" mass="35240">MLSPPSSSIGSSGGLTVDRRWKANIEVAPNCPRCASANTKFCYYNNYSLSQPRYFCKACRRYWTKGGSLRNVPFGGGCRKSRRSSKASSLSSSSIGHHQEQQLPSSPFPEDDDLNDPVENSMAIGASSTSNHHIDLTDVFSKFLSHGDHQQVHEHRPLIDHFSNSSCSTTTTTSYGTALSSPIDHFEHHQHEHPNEIEMISSLNLVMEEQERSLMVPQIVGGTDHDQGLSNNEGSMQDLMSNVNAFGIHHHEEDISWSDVNSGSSFDSWQQMQFPHDHQMCSNDEADVAVEDDNSLMFSPTPLQSNWSSFDIPNYGS</sequence>
<evidence type="ECO:0000313" key="12">
    <source>
        <dbReference type="EMBL" id="KAK9134607.1"/>
    </source>
</evidence>
<keyword evidence="2 8" id="KW-0863">Zinc-finger</keyword>
<evidence type="ECO:0000256" key="7">
    <source>
        <dbReference type="ARBA" id="ARBA00023242"/>
    </source>
</evidence>
<dbReference type="PROSITE" id="PS50884">
    <property type="entry name" value="ZF_DOF_2"/>
    <property type="match status" value="1"/>
</dbReference>
<comment type="function">
    <text evidence="9">Transcription factor that binds specifically to a 5'-AA[AG]G-3' consensus core sequence.</text>
</comment>
<evidence type="ECO:0000259" key="11">
    <source>
        <dbReference type="PROSITE" id="PS50884"/>
    </source>
</evidence>
<dbReference type="PANTHER" id="PTHR31992">
    <property type="entry name" value="DOF ZINC FINGER PROTEIN DOF1.4-RELATED"/>
    <property type="match status" value="1"/>
</dbReference>
<gene>
    <name evidence="12" type="ORF">Syun_013937</name>
</gene>
<dbReference type="InterPro" id="IPR045174">
    <property type="entry name" value="Dof"/>
</dbReference>
<evidence type="ECO:0000256" key="5">
    <source>
        <dbReference type="ARBA" id="ARBA00023125"/>
    </source>
</evidence>
<dbReference type="GO" id="GO:0003677">
    <property type="term" value="F:DNA binding"/>
    <property type="evidence" value="ECO:0007669"/>
    <property type="project" value="UniProtKB-UniRule"/>
</dbReference>
<keyword evidence="7 8" id="KW-0539">Nucleus</keyword>
<keyword evidence="6 9" id="KW-0804">Transcription</keyword>
<keyword evidence="1 9" id="KW-0479">Metal-binding</keyword>
<evidence type="ECO:0000256" key="9">
    <source>
        <dbReference type="RuleBase" id="RU369094"/>
    </source>
</evidence>
<evidence type="ECO:0000256" key="2">
    <source>
        <dbReference type="ARBA" id="ARBA00022771"/>
    </source>
</evidence>
<organism evidence="12 13">
    <name type="scientific">Stephania yunnanensis</name>
    <dbReference type="NCBI Taxonomy" id="152371"/>
    <lineage>
        <taxon>Eukaryota</taxon>
        <taxon>Viridiplantae</taxon>
        <taxon>Streptophyta</taxon>
        <taxon>Embryophyta</taxon>
        <taxon>Tracheophyta</taxon>
        <taxon>Spermatophyta</taxon>
        <taxon>Magnoliopsida</taxon>
        <taxon>Ranunculales</taxon>
        <taxon>Menispermaceae</taxon>
        <taxon>Menispermoideae</taxon>
        <taxon>Cissampelideae</taxon>
        <taxon>Stephania</taxon>
    </lineage>
</organism>
<comment type="subcellular location">
    <subcellularLocation>
        <location evidence="8 9">Nucleus</location>
    </subcellularLocation>
</comment>